<comment type="caution">
    <text evidence="9">The sequence shown here is derived from an EMBL/GenBank/DDBJ whole genome shotgun (WGS) entry which is preliminary data.</text>
</comment>
<dbReference type="InterPro" id="IPR045249">
    <property type="entry name" value="HARBI1-like"/>
</dbReference>
<dbReference type="PANTHER" id="PTHR22930">
    <property type="match status" value="1"/>
</dbReference>
<keyword evidence="5" id="KW-0479">Metal-binding</keyword>
<name>A0ABD1JLK2_9TELE</name>
<keyword evidence="7" id="KW-0539">Nucleus</keyword>
<evidence type="ECO:0000256" key="3">
    <source>
        <dbReference type="ARBA" id="ARBA00006958"/>
    </source>
</evidence>
<evidence type="ECO:0000256" key="1">
    <source>
        <dbReference type="ARBA" id="ARBA00001968"/>
    </source>
</evidence>
<dbReference type="GO" id="GO:0016787">
    <property type="term" value="F:hydrolase activity"/>
    <property type="evidence" value="ECO:0007669"/>
    <property type="project" value="UniProtKB-KW"/>
</dbReference>
<evidence type="ECO:0000256" key="4">
    <source>
        <dbReference type="ARBA" id="ARBA00022722"/>
    </source>
</evidence>
<reference evidence="9 10" key="1">
    <citation type="submission" date="2024-09" db="EMBL/GenBank/DDBJ databases">
        <title>A chromosome-level genome assembly of Gray's grenadier anchovy, Coilia grayii.</title>
        <authorList>
            <person name="Fu Z."/>
        </authorList>
    </citation>
    <scope>NUCLEOTIDE SEQUENCE [LARGE SCALE GENOMIC DNA]</scope>
    <source>
        <strain evidence="9">G4</strain>
        <tissue evidence="9">Muscle</tissue>
    </source>
</reference>
<organism evidence="9 10">
    <name type="scientific">Coilia grayii</name>
    <name type="common">Gray's grenadier anchovy</name>
    <dbReference type="NCBI Taxonomy" id="363190"/>
    <lineage>
        <taxon>Eukaryota</taxon>
        <taxon>Metazoa</taxon>
        <taxon>Chordata</taxon>
        <taxon>Craniata</taxon>
        <taxon>Vertebrata</taxon>
        <taxon>Euteleostomi</taxon>
        <taxon>Actinopterygii</taxon>
        <taxon>Neopterygii</taxon>
        <taxon>Teleostei</taxon>
        <taxon>Clupei</taxon>
        <taxon>Clupeiformes</taxon>
        <taxon>Clupeoidei</taxon>
        <taxon>Engraulidae</taxon>
        <taxon>Coilinae</taxon>
        <taxon>Coilia</taxon>
    </lineage>
</organism>
<feature type="domain" description="DDE Tnp4" evidence="8">
    <location>
        <begin position="161"/>
        <end position="288"/>
    </location>
</feature>
<dbReference type="EMBL" id="JBHFQA010000015">
    <property type="protein sequence ID" value="KAL2087270.1"/>
    <property type="molecule type" value="Genomic_DNA"/>
</dbReference>
<keyword evidence="10" id="KW-1185">Reference proteome</keyword>
<dbReference type="Pfam" id="PF13359">
    <property type="entry name" value="DDE_Tnp_4"/>
    <property type="match status" value="1"/>
</dbReference>
<dbReference type="Proteomes" id="UP001591681">
    <property type="component" value="Unassembled WGS sequence"/>
</dbReference>
<comment type="cofactor">
    <cofactor evidence="1">
        <name>a divalent metal cation</name>
        <dbReference type="ChEBI" id="CHEBI:60240"/>
    </cofactor>
</comment>
<dbReference type="GO" id="GO:0005634">
    <property type="term" value="C:nucleus"/>
    <property type="evidence" value="ECO:0007669"/>
    <property type="project" value="UniProtKB-SubCell"/>
</dbReference>
<accession>A0ABD1JLK2</accession>
<dbReference type="GO" id="GO:0004518">
    <property type="term" value="F:nuclease activity"/>
    <property type="evidence" value="ECO:0007669"/>
    <property type="project" value="UniProtKB-KW"/>
</dbReference>
<sequence>MPVNPHTFGFVFLFWRILCNRGNDRIRRILWTRRQDTRRQYRERLYAALAVASALNASTAERMLGAHERSGQWWERDVLQTFSDAKWKDNFRMSKATSEYLCEELQPRLSRRRTPFRSPISVSKRLGLALYYLATGCDFRTLGNLFGIANRPCVPLSTTCASFLNINVGWPGSVHDARVLRNSKVFALAEDCDLFPDDTRDIHGTPVPIMLLGDPAYPLLPWLIKGYPESGQLPREKRHFNYRLSRARMVVECAFGRLKGRWRCLLKRLDVDILAVVHIVGAACVLHNVCEMREEEFDEQLLAYDDDLPAEPNQDARQDARCRAVREALTRLFAEEW</sequence>
<dbReference type="AlphaFoldDB" id="A0ABD1JLK2"/>
<gene>
    <name evidence="9" type="ORF">ACEWY4_018329</name>
</gene>
<keyword evidence="4" id="KW-0540">Nuclease</keyword>
<evidence type="ECO:0000313" key="9">
    <source>
        <dbReference type="EMBL" id="KAL2087270.1"/>
    </source>
</evidence>
<keyword evidence="6" id="KW-0378">Hydrolase</keyword>
<comment type="subcellular location">
    <subcellularLocation>
        <location evidence="2">Nucleus</location>
    </subcellularLocation>
</comment>
<evidence type="ECO:0000256" key="2">
    <source>
        <dbReference type="ARBA" id="ARBA00004123"/>
    </source>
</evidence>
<dbReference type="PANTHER" id="PTHR22930:SF85">
    <property type="entry name" value="GH03217P-RELATED"/>
    <property type="match status" value="1"/>
</dbReference>
<dbReference type="GO" id="GO:0046872">
    <property type="term" value="F:metal ion binding"/>
    <property type="evidence" value="ECO:0007669"/>
    <property type="project" value="UniProtKB-KW"/>
</dbReference>
<evidence type="ECO:0000256" key="6">
    <source>
        <dbReference type="ARBA" id="ARBA00022801"/>
    </source>
</evidence>
<proteinExistence type="inferred from homology"/>
<evidence type="ECO:0000256" key="5">
    <source>
        <dbReference type="ARBA" id="ARBA00022723"/>
    </source>
</evidence>
<comment type="similarity">
    <text evidence="3">Belongs to the HARBI1 family.</text>
</comment>
<protein>
    <recommendedName>
        <fullName evidence="8">DDE Tnp4 domain-containing protein</fullName>
    </recommendedName>
</protein>
<evidence type="ECO:0000313" key="10">
    <source>
        <dbReference type="Proteomes" id="UP001591681"/>
    </source>
</evidence>
<evidence type="ECO:0000256" key="7">
    <source>
        <dbReference type="ARBA" id="ARBA00023242"/>
    </source>
</evidence>
<dbReference type="InterPro" id="IPR027806">
    <property type="entry name" value="HARBI1_dom"/>
</dbReference>
<evidence type="ECO:0000259" key="8">
    <source>
        <dbReference type="Pfam" id="PF13359"/>
    </source>
</evidence>